<dbReference type="PANTHER" id="PTHR18964:SF149">
    <property type="entry name" value="BIFUNCTIONAL UDP-N-ACETYLGLUCOSAMINE 2-EPIMERASE_N-ACETYLMANNOSAMINE KINASE"/>
    <property type="match status" value="1"/>
</dbReference>
<dbReference type="Gene3D" id="3.30.420.40">
    <property type="match status" value="3"/>
</dbReference>
<dbReference type="InterPro" id="IPR011991">
    <property type="entry name" value="ArsR-like_HTH"/>
</dbReference>
<gene>
    <name evidence="3" type="ORF">BC739_001098</name>
</gene>
<dbReference type="RefSeq" id="WP_025358520.1">
    <property type="nucleotide sequence ID" value="NZ_BAAABQ010000065.1"/>
</dbReference>
<dbReference type="InterPro" id="IPR043129">
    <property type="entry name" value="ATPase_NBD"/>
</dbReference>
<dbReference type="CDD" id="cd00090">
    <property type="entry name" value="HTH_ARSR"/>
    <property type="match status" value="1"/>
</dbReference>
<evidence type="ECO:0000259" key="2">
    <source>
        <dbReference type="Pfam" id="PF12802"/>
    </source>
</evidence>
<dbReference type="InterPro" id="IPR000835">
    <property type="entry name" value="HTH_MarR-typ"/>
</dbReference>
<organism evidence="3 4">
    <name type="scientific">Kutzneria viridogrisea</name>
    <dbReference type="NCBI Taxonomy" id="47990"/>
    <lineage>
        <taxon>Bacteria</taxon>
        <taxon>Bacillati</taxon>
        <taxon>Actinomycetota</taxon>
        <taxon>Actinomycetes</taxon>
        <taxon>Pseudonocardiales</taxon>
        <taxon>Pseudonocardiaceae</taxon>
        <taxon>Kutzneria</taxon>
    </lineage>
</organism>
<dbReference type="Proteomes" id="UP000517916">
    <property type="component" value="Unassembled WGS sequence"/>
</dbReference>
<dbReference type="SUPFAM" id="SSF53067">
    <property type="entry name" value="Actin-like ATPase domain"/>
    <property type="match status" value="1"/>
</dbReference>
<dbReference type="Pfam" id="PF00480">
    <property type="entry name" value="ROK"/>
    <property type="match status" value="1"/>
</dbReference>
<dbReference type="PANTHER" id="PTHR18964">
    <property type="entry name" value="ROK (REPRESSOR, ORF, KINASE) FAMILY"/>
    <property type="match status" value="1"/>
</dbReference>
<dbReference type="Gene3D" id="1.10.10.10">
    <property type="entry name" value="Winged helix-like DNA-binding domain superfamily/Winged helix DNA-binding domain"/>
    <property type="match status" value="1"/>
</dbReference>
<dbReference type="Pfam" id="PF12802">
    <property type="entry name" value="MarR_2"/>
    <property type="match status" value="1"/>
</dbReference>
<dbReference type="EMBL" id="JACJID010000001">
    <property type="protein sequence ID" value="MBA8923901.1"/>
    <property type="molecule type" value="Genomic_DNA"/>
</dbReference>
<accession>A0ABR6BAZ3</accession>
<keyword evidence="3" id="KW-0418">Kinase</keyword>
<comment type="caution">
    <text evidence="3">The sequence shown here is derived from an EMBL/GenBank/DDBJ whole genome shotgun (WGS) entry which is preliminary data.</text>
</comment>
<dbReference type="CDD" id="cd23763">
    <property type="entry name" value="ASKHA_ATPase_ROK"/>
    <property type="match status" value="1"/>
</dbReference>
<name>A0ABR6BAZ3_9PSEU</name>
<dbReference type="SUPFAM" id="SSF46785">
    <property type="entry name" value="Winged helix' DNA-binding domain"/>
    <property type="match status" value="1"/>
</dbReference>
<dbReference type="InterPro" id="IPR036390">
    <property type="entry name" value="WH_DNA-bd_sf"/>
</dbReference>
<keyword evidence="3" id="KW-0808">Transferase</keyword>
<dbReference type="InterPro" id="IPR000600">
    <property type="entry name" value="ROK"/>
</dbReference>
<evidence type="ECO:0000256" key="1">
    <source>
        <dbReference type="ARBA" id="ARBA00006479"/>
    </source>
</evidence>
<feature type="domain" description="HTH marR-type" evidence="2">
    <location>
        <begin position="29"/>
        <end position="60"/>
    </location>
</feature>
<protein>
    <submittedName>
        <fullName evidence="3">NBD/HSP70 family sugar kinase/biotin operon repressor</fullName>
    </submittedName>
</protein>
<comment type="similarity">
    <text evidence="1">Belongs to the ROK (NagC/XylR) family.</text>
</comment>
<dbReference type="InterPro" id="IPR036388">
    <property type="entry name" value="WH-like_DNA-bd_sf"/>
</dbReference>
<evidence type="ECO:0000313" key="3">
    <source>
        <dbReference type="EMBL" id="MBA8923901.1"/>
    </source>
</evidence>
<keyword evidence="4" id="KW-1185">Reference proteome</keyword>
<dbReference type="GO" id="GO:0016301">
    <property type="term" value="F:kinase activity"/>
    <property type="evidence" value="ECO:0007669"/>
    <property type="project" value="UniProtKB-KW"/>
</dbReference>
<proteinExistence type="inferred from homology"/>
<evidence type="ECO:0000313" key="4">
    <source>
        <dbReference type="Proteomes" id="UP000517916"/>
    </source>
</evidence>
<sequence>MVNRKALPSMTLLRELTDQIVLDTVFGQAPITRAEIAQCTGISKTTVSEAVRRLEDAGLLLTAGTQTGRQGRVGTYYQVAADAGFAVAVDLNSTEIRVRAADLFGVPFLDEWHAPTDPPCQLRGLVTRAIDRGMAEHRRLLAVGVSVANPVDPATESVVELPDTPYPQGLFRPQEVLDGLFEAPLLVDNDVNLAAIAERWHGAGRDVHSFAYVHIGAGMGMGLVIGDQLVRGSHGVAGEIGYLPLDSGLRQGFTLAVLGSPNTAARGAVIGRAIASVCALVDPELVLLGGPLGLDPDLLDPVRATVAELAPVPPKIEFGALGESAAVRGALEQALQRGRADLWAKA</sequence>
<reference evidence="3 4" key="1">
    <citation type="submission" date="2020-08" db="EMBL/GenBank/DDBJ databases">
        <title>Genomic Encyclopedia of Archaeal and Bacterial Type Strains, Phase II (KMG-II): from individual species to whole genera.</title>
        <authorList>
            <person name="Goeker M."/>
        </authorList>
    </citation>
    <scope>NUCLEOTIDE SEQUENCE [LARGE SCALE GENOMIC DNA]</scope>
    <source>
        <strain evidence="3 4">DSM 43850</strain>
    </source>
</reference>